<evidence type="ECO:0000313" key="2">
    <source>
        <dbReference type="EMBL" id="RNL58775.1"/>
    </source>
</evidence>
<keyword evidence="1" id="KW-0472">Membrane</keyword>
<comment type="caution">
    <text evidence="2">The sequence shown here is derived from an EMBL/GenBank/DDBJ whole genome shotgun (WGS) entry which is preliminary data.</text>
</comment>
<evidence type="ECO:0000313" key="3">
    <source>
        <dbReference type="Proteomes" id="UP000273807"/>
    </source>
</evidence>
<dbReference type="OrthoDB" id="4954822at2"/>
<dbReference type="RefSeq" id="WP_123254035.1">
    <property type="nucleotide sequence ID" value="NZ_RBED01000061.1"/>
</dbReference>
<feature type="transmembrane region" description="Helical" evidence="1">
    <location>
        <begin position="80"/>
        <end position="100"/>
    </location>
</feature>
<feature type="transmembrane region" description="Helical" evidence="1">
    <location>
        <begin position="120"/>
        <end position="138"/>
    </location>
</feature>
<proteinExistence type="predicted"/>
<keyword evidence="1" id="KW-1133">Transmembrane helix</keyword>
<protein>
    <submittedName>
        <fullName evidence="2">Uncharacterized protein</fullName>
    </submittedName>
</protein>
<feature type="transmembrane region" description="Helical" evidence="1">
    <location>
        <begin position="12"/>
        <end position="29"/>
    </location>
</feature>
<dbReference type="EMBL" id="RBED01000061">
    <property type="protein sequence ID" value="RNL58775.1"/>
    <property type="molecule type" value="Genomic_DNA"/>
</dbReference>
<dbReference type="AlphaFoldDB" id="A0A3N0C6J0"/>
<feature type="transmembrane region" description="Helical" evidence="1">
    <location>
        <begin position="41"/>
        <end position="68"/>
    </location>
</feature>
<name>A0A3N0C6J0_9MICC</name>
<gene>
    <name evidence="2" type="ORF">D7003_03135</name>
</gene>
<evidence type="ECO:0000256" key="1">
    <source>
        <dbReference type="SAM" id="Phobius"/>
    </source>
</evidence>
<dbReference type="Proteomes" id="UP000273807">
    <property type="component" value="Unassembled WGS sequence"/>
</dbReference>
<keyword evidence="3" id="KW-1185">Reference proteome</keyword>
<reference evidence="2 3" key="1">
    <citation type="submission" date="2018-10" db="EMBL/GenBank/DDBJ databases">
        <title>Genome sequencing of Arthrobacter oryzae TNB02.</title>
        <authorList>
            <person name="Cho Y.-J."/>
            <person name="Cho A."/>
            <person name="Kim O.-S."/>
        </authorList>
    </citation>
    <scope>NUCLEOTIDE SEQUENCE [LARGE SCALE GENOMIC DNA]</scope>
    <source>
        <strain evidence="2 3">TNB02</strain>
    </source>
</reference>
<accession>A0A3N0C6J0</accession>
<keyword evidence="1" id="KW-0812">Transmembrane</keyword>
<sequence length="150" mass="15184">MKTSSVVKASRAALGVAGAGIAGYGLLGLPTQLGPAQLVGLLTWMAVAVLIHDGVMVPLATLAGASLTRVGSQLQRPSAAVLRGALLTGALVTLLAGTLLKAQSVAQSATVLEAHYAVNLAWFWGGLVLVSAAAILVLERRARASRGIRP</sequence>
<organism evidence="2 3">
    <name type="scientific">Arthrobacter oryzae</name>
    <dbReference type="NCBI Taxonomy" id="409290"/>
    <lineage>
        <taxon>Bacteria</taxon>
        <taxon>Bacillati</taxon>
        <taxon>Actinomycetota</taxon>
        <taxon>Actinomycetes</taxon>
        <taxon>Micrococcales</taxon>
        <taxon>Micrococcaceae</taxon>
        <taxon>Arthrobacter</taxon>
    </lineage>
</organism>